<evidence type="ECO:0000256" key="1">
    <source>
        <dbReference type="SAM" id="MobiDB-lite"/>
    </source>
</evidence>
<protein>
    <submittedName>
        <fullName evidence="2">Uncharacterized protein</fullName>
    </submittedName>
</protein>
<feature type="compositionally biased region" description="Polar residues" evidence="1">
    <location>
        <begin position="10"/>
        <end position="36"/>
    </location>
</feature>
<feature type="region of interest" description="Disordered" evidence="1">
    <location>
        <begin position="1"/>
        <end position="36"/>
    </location>
</feature>
<reference evidence="2 3" key="1">
    <citation type="submission" date="2020-02" db="EMBL/GenBank/DDBJ databases">
        <title>A chromosome-scale genome assembly of the black bullhead catfish (Ameiurus melas).</title>
        <authorList>
            <person name="Wen M."/>
            <person name="Zham M."/>
            <person name="Cabau C."/>
            <person name="Klopp C."/>
            <person name="Donnadieu C."/>
            <person name="Roques C."/>
            <person name="Bouchez O."/>
            <person name="Lampietro C."/>
            <person name="Jouanno E."/>
            <person name="Herpin A."/>
            <person name="Louis A."/>
            <person name="Berthelot C."/>
            <person name="Parey E."/>
            <person name="Roest-Crollius H."/>
            <person name="Braasch I."/>
            <person name="Postlethwait J."/>
            <person name="Robinson-Rechavi M."/>
            <person name="Echchiki A."/>
            <person name="Begum T."/>
            <person name="Montfort J."/>
            <person name="Schartl M."/>
            <person name="Bobe J."/>
            <person name="Guiguen Y."/>
        </authorList>
    </citation>
    <scope>NUCLEOTIDE SEQUENCE [LARGE SCALE GENOMIC DNA]</scope>
    <source>
        <strain evidence="2">M_S1</strain>
        <tissue evidence="2">Blood</tissue>
    </source>
</reference>
<evidence type="ECO:0000313" key="3">
    <source>
        <dbReference type="Proteomes" id="UP000593565"/>
    </source>
</evidence>
<comment type="caution">
    <text evidence="2">The sequence shown here is derived from an EMBL/GenBank/DDBJ whole genome shotgun (WGS) entry which is preliminary data.</text>
</comment>
<dbReference type="EMBL" id="JAAGNN010000001">
    <property type="protein sequence ID" value="KAF4093618.1"/>
    <property type="molecule type" value="Genomic_DNA"/>
</dbReference>
<keyword evidence="3" id="KW-1185">Reference proteome</keyword>
<gene>
    <name evidence="2" type="ORF">AMELA_G00004130</name>
</gene>
<evidence type="ECO:0000313" key="2">
    <source>
        <dbReference type="EMBL" id="KAF4093618.1"/>
    </source>
</evidence>
<dbReference type="AlphaFoldDB" id="A0A7J6BIQ0"/>
<proteinExistence type="predicted"/>
<name>A0A7J6BIQ0_AMEME</name>
<organism evidence="2 3">
    <name type="scientific">Ameiurus melas</name>
    <name type="common">Black bullhead</name>
    <name type="synonym">Silurus melas</name>
    <dbReference type="NCBI Taxonomy" id="219545"/>
    <lineage>
        <taxon>Eukaryota</taxon>
        <taxon>Metazoa</taxon>
        <taxon>Chordata</taxon>
        <taxon>Craniata</taxon>
        <taxon>Vertebrata</taxon>
        <taxon>Euteleostomi</taxon>
        <taxon>Actinopterygii</taxon>
        <taxon>Neopterygii</taxon>
        <taxon>Teleostei</taxon>
        <taxon>Ostariophysi</taxon>
        <taxon>Siluriformes</taxon>
        <taxon>Ictaluridae</taxon>
        <taxon>Ameiurus</taxon>
    </lineage>
</organism>
<dbReference type="Proteomes" id="UP000593565">
    <property type="component" value="Unassembled WGS sequence"/>
</dbReference>
<feature type="region of interest" description="Disordered" evidence="1">
    <location>
        <begin position="41"/>
        <end position="60"/>
    </location>
</feature>
<sequence>MDPRPDRRSSMCTSTCCRGSLETSRGTTASTMSSRNMTVKLKTFRPNGDRKTRWQRRRRS</sequence>
<accession>A0A7J6BIQ0</accession>